<dbReference type="AlphaFoldDB" id="A0A1N6TUI6"/>
<reference evidence="2 3" key="1">
    <citation type="submission" date="2017-01" db="EMBL/GenBank/DDBJ databases">
        <authorList>
            <person name="Mah S.A."/>
            <person name="Swanson W.J."/>
            <person name="Moy G.W."/>
            <person name="Vacquier V.D."/>
        </authorList>
    </citation>
    <scope>NUCLEOTIDE SEQUENCE [LARGE SCALE GENOMIC DNA]</scope>
    <source>
        <strain evidence="2 3">DSM 7027</strain>
    </source>
</reference>
<dbReference type="PROSITE" id="PS51257">
    <property type="entry name" value="PROKAR_LIPOPROTEIN"/>
    <property type="match status" value="1"/>
</dbReference>
<evidence type="ECO:0000256" key="1">
    <source>
        <dbReference type="SAM" id="SignalP"/>
    </source>
</evidence>
<proteinExistence type="predicted"/>
<dbReference type="RefSeq" id="WP_076463228.1">
    <property type="nucleotide sequence ID" value="NZ_FTMN01000006.1"/>
</dbReference>
<feature type="chain" id="PRO_5009938569" description="Lipoprotein" evidence="1">
    <location>
        <begin position="27"/>
        <end position="221"/>
    </location>
</feature>
<dbReference type="EMBL" id="FTMN01000006">
    <property type="protein sequence ID" value="SIQ57055.1"/>
    <property type="molecule type" value="Genomic_DNA"/>
</dbReference>
<evidence type="ECO:0000313" key="3">
    <source>
        <dbReference type="Proteomes" id="UP000186895"/>
    </source>
</evidence>
<name>A0A1N6TUI6_9GAMM</name>
<gene>
    <name evidence="2" type="ORF">SAMN05421647_10638</name>
</gene>
<evidence type="ECO:0000313" key="2">
    <source>
        <dbReference type="EMBL" id="SIQ57055.1"/>
    </source>
</evidence>
<keyword evidence="1" id="KW-0732">Signal</keyword>
<dbReference type="eggNOG" id="ENOG5032YPT">
    <property type="taxonomic scope" value="Bacteria"/>
</dbReference>
<dbReference type="STRING" id="49186.SAMN05421647_10638"/>
<feature type="signal peptide" evidence="1">
    <location>
        <begin position="1"/>
        <end position="26"/>
    </location>
</feature>
<dbReference type="Proteomes" id="UP000186895">
    <property type="component" value="Unassembled WGS sequence"/>
</dbReference>
<protein>
    <recommendedName>
        <fullName evidence="4">Lipoprotein</fullName>
    </recommendedName>
</protein>
<organism evidence="2 3">
    <name type="scientific">Marinobacterium stanieri</name>
    <dbReference type="NCBI Taxonomy" id="49186"/>
    <lineage>
        <taxon>Bacteria</taxon>
        <taxon>Pseudomonadati</taxon>
        <taxon>Pseudomonadota</taxon>
        <taxon>Gammaproteobacteria</taxon>
        <taxon>Oceanospirillales</taxon>
        <taxon>Oceanospirillaceae</taxon>
        <taxon>Marinobacterium</taxon>
    </lineage>
</organism>
<accession>A0A1N6TUI6</accession>
<evidence type="ECO:0008006" key="4">
    <source>
        <dbReference type="Google" id="ProtNLM"/>
    </source>
</evidence>
<sequence length="221" mass="23796">MLRKLCLLGVGSTLLAGCFTTNTSQAPIATTYPISEQQKMQAAHHWDVLAQHQAEMLVNKLGNKPLYIKPSDETTPFNTAFDTLLTSQLVTAGATVKTTSSMAATISYKVQVVEHKDREGIRAPMGTYTALAAGIAVATVPFNNWTEPALALLPAAGAADLFSGNITSETSEEVVITTQVIEGTQVTYSNSSIYYINPGDNDHYKVKAEKKAKPVNVTSEW</sequence>
<keyword evidence="3" id="KW-1185">Reference proteome</keyword>